<protein>
    <recommendedName>
        <fullName evidence="2">Protein kinase domain-containing protein</fullName>
    </recommendedName>
</protein>
<dbReference type="GO" id="GO:0005524">
    <property type="term" value="F:ATP binding"/>
    <property type="evidence" value="ECO:0007669"/>
    <property type="project" value="InterPro"/>
</dbReference>
<dbReference type="GeneID" id="66071027"/>
<dbReference type="PROSITE" id="PS50011">
    <property type="entry name" value="PROTEIN_KINASE_DOM"/>
    <property type="match status" value="1"/>
</dbReference>
<evidence type="ECO:0000313" key="4">
    <source>
        <dbReference type="Proteomes" id="UP001049176"/>
    </source>
</evidence>
<dbReference type="InterPro" id="IPR011009">
    <property type="entry name" value="Kinase-like_dom_sf"/>
</dbReference>
<dbReference type="PRINTS" id="PR00109">
    <property type="entry name" value="TYRKINASE"/>
</dbReference>
<feature type="region of interest" description="Disordered" evidence="1">
    <location>
        <begin position="442"/>
        <end position="474"/>
    </location>
</feature>
<dbReference type="InterPro" id="IPR051681">
    <property type="entry name" value="Ser/Thr_Kinases-Pseudokinases"/>
</dbReference>
<dbReference type="GO" id="GO:0004674">
    <property type="term" value="F:protein serine/threonine kinase activity"/>
    <property type="evidence" value="ECO:0007669"/>
    <property type="project" value="TreeGrafter"/>
</dbReference>
<proteinExistence type="predicted"/>
<evidence type="ECO:0000259" key="2">
    <source>
        <dbReference type="PROSITE" id="PS50011"/>
    </source>
</evidence>
<organism evidence="3 4">
    <name type="scientific">Marasmius oreades</name>
    <name type="common">fairy-ring Marasmius</name>
    <dbReference type="NCBI Taxonomy" id="181124"/>
    <lineage>
        <taxon>Eukaryota</taxon>
        <taxon>Fungi</taxon>
        <taxon>Dikarya</taxon>
        <taxon>Basidiomycota</taxon>
        <taxon>Agaricomycotina</taxon>
        <taxon>Agaricomycetes</taxon>
        <taxon>Agaricomycetidae</taxon>
        <taxon>Agaricales</taxon>
        <taxon>Marasmiineae</taxon>
        <taxon>Marasmiaceae</taxon>
        <taxon>Marasmius</taxon>
    </lineage>
</organism>
<evidence type="ECO:0000256" key="1">
    <source>
        <dbReference type="SAM" id="MobiDB-lite"/>
    </source>
</evidence>
<dbReference type="PROSITE" id="PS00108">
    <property type="entry name" value="PROTEIN_KINASE_ST"/>
    <property type="match status" value="1"/>
</dbReference>
<keyword evidence="4" id="KW-1185">Reference proteome</keyword>
<dbReference type="InterPro" id="IPR008271">
    <property type="entry name" value="Ser/Thr_kinase_AS"/>
</dbReference>
<reference evidence="3" key="1">
    <citation type="journal article" date="2021" name="Genome Biol. Evol.">
        <title>The assembled and annotated genome of the fairy-ring fungus Marasmius oreades.</title>
        <authorList>
            <person name="Hiltunen M."/>
            <person name="Ament-Velasquez S.L."/>
            <person name="Johannesson H."/>
        </authorList>
    </citation>
    <scope>NUCLEOTIDE SEQUENCE</scope>
    <source>
        <strain evidence="3">03SP1</strain>
    </source>
</reference>
<dbReference type="InterPro" id="IPR000719">
    <property type="entry name" value="Prot_kinase_dom"/>
</dbReference>
<dbReference type="EMBL" id="CM032181">
    <property type="protein sequence ID" value="KAG7100171.1"/>
    <property type="molecule type" value="Genomic_DNA"/>
</dbReference>
<dbReference type="Gene3D" id="1.10.510.10">
    <property type="entry name" value="Transferase(Phosphotransferase) domain 1"/>
    <property type="match status" value="1"/>
</dbReference>
<dbReference type="SUPFAM" id="SSF56112">
    <property type="entry name" value="Protein kinase-like (PK-like)"/>
    <property type="match status" value="1"/>
</dbReference>
<feature type="domain" description="Protein kinase" evidence="2">
    <location>
        <begin position="103"/>
        <end position="359"/>
    </location>
</feature>
<comment type="caution">
    <text evidence="3">The sequence shown here is derived from an EMBL/GenBank/DDBJ whole genome shotgun (WGS) entry which is preliminary data.</text>
</comment>
<dbReference type="OrthoDB" id="3260205at2759"/>
<dbReference type="AlphaFoldDB" id="A0A9P7V4M2"/>
<dbReference type="Proteomes" id="UP001049176">
    <property type="component" value="Chromosome 1"/>
</dbReference>
<dbReference type="KEGG" id="more:E1B28_001951"/>
<dbReference type="InterPro" id="IPR001245">
    <property type="entry name" value="Ser-Thr/Tyr_kinase_cat_dom"/>
</dbReference>
<name>A0A9P7V4M2_9AGAR</name>
<dbReference type="PANTHER" id="PTHR44329">
    <property type="entry name" value="SERINE/THREONINE-PROTEIN KINASE TNNI3K-RELATED"/>
    <property type="match status" value="1"/>
</dbReference>
<accession>A0A9P7V4M2</accession>
<dbReference type="SMART" id="SM00220">
    <property type="entry name" value="S_TKc"/>
    <property type="match status" value="1"/>
</dbReference>
<dbReference type="Pfam" id="PF07714">
    <property type="entry name" value="PK_Tyr_Ser-Thr"/>
    <property type="match status" value="1"/>
</dbReference>
<gene>
    <name evidence="3" type="ORF">E1B28_001951</name>
</gene>
<evidence type="ECO:0000313" key="3">
    <source>
        <dbReference type="EMBL" id="KAG7100171.1"/>
    </source>
</evidence>
<sequence>MPNLEGLGLRVALWANRAGTKKGRKYTADDLRNILSSAEGVDTLLSIEASCVPSVVNLLHTEIQRSASEQRFYGYRKECTKCLRTLVKEHHVLPASLFVNDIKEAKLSSSLGGYSDIYRGISGGRSICLKVLRVNVQDGQRCEDDPKGRDDRVFRAFYHEALLWTQLNHPNLLPFLGVNTTKFSGRFCLVSPWMVNGEIRRFLQQNPKHDKLTVITEIAAAMLYLHSLDIVHGDIKAANVLVDDRGHCQLGDFGLAAPVVTNTLITTESRKGTIRWMAPEIWNEEPQKDKKAKFGRDIYAYAMTVLEIIIIHTVWVLGTRPDRPNAVAWCPDVIWMLVQQCWVKETHLRPMADDVHSCLSLLRIMDRLKLPWEQEVPIEYWDVNKQHLNLSNISIVLMRRLSNDGRIPLSSSIIGQVEDSREKTDGQAALFQAMETSISIAESHQPAPIVESPPRSPENELHPAGELPMPGTPE</sequence>
<dbReference type="RefSeq" id="XP_043016641.1">
    <property type="nucleotide sequence ID" value="XM_043147927.1"/>
</dbReference>